<evidence type="ECO:0000313" key="16">
    <source>
        <dbReference type="Proteomes" id="UP000440732"/>
    </source>
</evidence>
<gene>
    <name evidence="10" type="ORF">PF001_g761</name>
    <name evidence="9" type="ORF">PF002_g610</name>
    <name evidence="8" type="ORF">PF004_g1255</name>
    <name evidence="7" type="ORF">PF005_g329</name>
    <name evidence="6" type="ORF">PF006_g202</name>
    <name evidence="4" type="ORF">PF007_g1670</name>
    <name evidence="11" type="ORF">PF008_g1532</name>
    <name evidence="2" type="ORF">PF009_g1688</name>
    <name evidence="5" type="ORF">PF010_g323</name>
    <name evidence="3" type="ORF">PF011_g1085</name>
</gene>
<name>A0A6A3UVA8_9STRA</name>
<evidence type="ECO:0000313" key="3">
    <source>
        <dbReference type="EMBL" id="KAE9029401.1"/>
    </source>
</evidence>
<dbReference type="EMBL" id="QXFZ01000041">
    <property type="protein sequence ID" value="KAE9137795.1"/>
    <property type="molecule type" value="Genomic_DNA"/>
</dbReference>
<dbReference type="EMBL" id="QXGC01000030">
    <property type="protein sequence ID" value="KAE9253946.1"/>
    <property type="molecule type" value="Genomic_DNA"/>
</dbReference>
<keyword evidence="1" id="KW-0732">Signal</keyword>
<evidence type="ECO:0000313" key="5">
    <source>
        <dbReference type="EMBL" id="KAE9140123.1"/>
    </source>
</evidence>
<dbReference type="EMBL" id="QXGD01000013">
    <property type="protein sequence ID" value="KAE9257887.1"/>
    <property type="molecule type" value="Genomic_DNA"/>
</dbReference>
<dbReference type="EMBL" id="QXFW01000028">
    <property type="protein sequence ID" value="KAE9029401.1"/>
    <property type="molecule type" value="Genomic_DNA"/>
</dbReference>
<dbReference type="Proteomes" id="UP000486351">
    <property type="component" value="Unassembled WGS sequence"/>
</dbReference>
<evidence type="ECO:0000313" key="9">
    <source>
        <dbReference type="EMBL" id="KAE9257887.1"/>
    </source>
</evidence>
<dbReference type="Proteomes" id="UP000429523">
    <property type="component" value="Unassembled WGS sequence"/>
</dbReference>
<evidence type="ECO:0000313" key="20">
    <source>
        <dbReference type="Proteomes" id="UP000486351"/>
    </source>
</evidence>
<organism evidence="6 16">
    <name type="scientific">Phytophthora fragariae</name>
    <dbReference type="NCBI Taxonomy" id="53985"/>
    <lineage>
        <taxon>Eukaryota</taxon>
        <taxon>Sar</taxon>
        <taxon>Stramenopiles</taxon>
        <taxon>Oomycota</taxon>
        <taxon>Peronosporomycetes</taxon>
        <taxon>Peronosporales</taxon>
        <taxon>Peronosporaceae</taxon>
        <taxon>Phytophthora</taxon>
    </lineage>
</organism>
<dbReference type="Proteomes" id="UP000440367">
    <property type="component" value="Unassembled WGS sequence"/>
</dbReference>
<feature type="chain" id="PRO_5036166283" evidence="1">
    <location>
        <begin position="20"/>
        <end position="51"/>
    </location>
</feature>
<evidence type="ECO:0000256" key="1">
    <source>
        <dbReference type="SAM" id="SignalP"/>
    </source>
</evidence>
<dbReference type="Proteomes" id="UP000488956">
    <property type="component" value="Unassembled WGS sequence"/>
</dbReference>
<proteinExistence type="predicted"/>
<dbReference type="EMBL" id="QXGF01000040">
    <property type="protein sequence ID" value="KAE8948762.1"/>
    <property type="molecule type" value="Genomic_DNA"/>
</dbReference>
<dbReference type="OrthoDB" id="10269254at2759"/>
<evidence type="ECO:0000313" key="18">
    <source>
        <dbReference type="Proteomes" id="UP000460718"/>
    </source>
</evidence>
<dbReference type="Proteomes" id="UP000460718">
    <property type="component" value="Unassembled WGS sequence"/>
</dbReference>
<protein>
    <submittedName>
        <fullName evidence="6">Uncharacterized protein</fullName>
    </submittedName>
</protein>
<evidence type="ECO:0000313" key="11">
    <source>
        <dbReference type="EMBL" id="KAE9360931.1"/>
    </source>
</evidence>
<evidence type="ECO:0000313" key="12">
    <source>
        <dbReference type="Proteomes" id="UP000429523"/>
    </source>
</evidence>
<evidence type="ECO:0000313" key="8">
    <source>
        <dbReference type="EMBL" id="KAE9253946.1"/>
    </source>
</evidence>
<dbReference type="Proteomes" id="UP000440732">
    <property type="component" value="Unassembled WGS sequence"/>
</dbReference>
<feature type="signal peptide" evidence="1">
    <location>
        <begin position="1"/>
        <end position="19"/>
    </location>
</feature>
<evidence type="ECO:0000313" key="14">
    <source>
        <dbReference type="Proteomes" id="UP000437068"/>
    </source>
</evidence>
<comment type="caution">
    <text evidence="6">The sequence shown here is derived from an EMBL/GenBank/DDBJ whole genome shotgun (WGS) entry which is preliminary data.</text>
</comment>
<dbReference type="EMBL" id="QXGA01000004">
    <property type="protein sequence ID" value="KAE9155864.1"/>
    <property type="molecule type" value="Genomic_DNA"/>
</dbReference>
<evidence type="ECO:0000313" key="21">
    <source>
        <dbReference type="Proteomes" id="UP000488956"/>
    </source>
</evidence>
<dbReference type="Proteomes" id="UP000441208">
    <property type="component" value="Unassembled WGS sequence"/>
</dbReference>
<evidence type="ECO:0000313" key="2">
    <source>
        <dbReference type="EMBL" id="KAE8948762.1"/>
    </source>
</evidence>
<evidence type="ECO:0000313" key="10">
    <source>
        <dbReference type="EMBL" id="KAE9329735.1"/>
    </source>
</evidence>
<dbReference type="Proteomes" id="UP000433483">
    <property type="component" value="Unassembled WGS sequence"/>
</dbReference>
<dbReference type="EMBL" id="QXFY01000038">
    <property type="protein sequence ID" value="KAE9360931.1"/>
    <property type="molecule type" value="Genomic_DNA"/>
</dbReference>
<evidence type="ECO:0000313" key="15">
    <source>
        <dbReference type="Proteomes" id="UP000440367"/>
    </source>
</evidence>
<sequence>MHYLTCFLLICRGPRLATTAPACNPWLPLCLRPLTPATVRTIARNDCEFQQ</sequence>
<dbReference type="AlphaFoldDB" id="A0A6A3UVA8"/>
<accession>A0A6A3UVA8</accession>
<evidence type="ECO:0000313" key="17">
    <source>
        <dbReference type="Proteomes" id="UP000441208"/>
    </source>
</evidence>
<dbReference type="Proteomes" id="UP000476176">
    <property type="component" value="Unassembled WGS sequence"/>
</dbReference>
<evidence type="ECO:0000313" key="19">
    <source>
        <dbReference type="Proteomes" id="UP000476176"/>
    </source>
</evidence>
<dbReference type="EMBL" id="QXGB01000006">
    <property type="protein sequence ID" value="KAE9238207.1"/>
    <property type="molecule type" value="Genomic_DNA"/>
</dbReference>
<evidence type="ECO:0000313" key="7">
    <source>
        <dbReference type="EMBL" id="KAE9238207.1"/>
    </source>
</evidence>
<dbReference type="EMBL" id="QXGE01000016">
    <property type="protein sequence ID" value="KAE9329735.1"/>
    <property type="molecule type" value="Genomic_DNA"/>
</dbReference>
<evidence type="ECO:0000313" key="4">
    <source>
        <dbReference type="EMBL" id="KAE9137795.1"/>
    </source>
</evidence>
<dbReference type="Proteomes" id="UP000437068">
    <property type="component" value="Unassembled WGS sequence"/>
</dbReference>
<reference evidence="12 13" key="1">
    <citation type="submission" date="2018-08" db="EMBL/GenBank/DDBJ databases">
        <title>Genomic investigation of the strawberry pathogen Phytophthora fragariae indicates pathogenicity is determined by transcriptional variation in three key races.</title>
        <authorList>
            <person name="Adams T.M."/>
            <person name="Armitage A.D."/>
            <person name="Sobczyk M.K."/>
            <person name="Bates H.J."/>
            <person name="Dunwell J.M."/>
            <person name="Nellist C.F."/>
            <person name="Harrison R.J."/>
        </authorList>
    </citation>
    <scope>NUCLEOTIDE SEQUENCE [LARGE SCALE GENOMIC DNA]</scope>
    <source>
        <strain evidence="10 14">A4</strain>
        <strain evidence="9 15">BC-1</strain>
        <strain evidence="8 19">BC-23</strain>
        <strain evidence="7 13">NOV-27</strain>
        <strain evidence="6 16">NOV-5</strain>
        <strain evidence="4 17">NOV-71</strain>
        <strain evidence="11 20">NOV-77</strain>
        <strain evidence="2 12">NOV-9</strain>
        <strain evidence="5 21">ONT-3</strain>
        <strain evidence="3 18">SCRP245</strain>
    </source>
</reference>
<keyword evidence="13" id="KW-1185">Reference proteome</keyword>
<evidence type="ECO:0000313" key="6">
    <source>
        <dbReference type="EMBL" id="KAE9155864.1"/>
    </source>
</evidence>
<evidence type="ECO:0000313" key="13">
    <source>
        <dbReference type="Proteomes" id="UP000433483"/>
    </source>
</evidence>
<dbReference type="EMBL" id="QXFX01000006">
    <property type="protein sequence ID" value="KAE9140123.1"/>
    <property type="molecule type" value="Genomic_DNA"/>
</dbReference>